<proteinExistence type="predicted"/>
<dbReference type="EMBL" id="AP018203">
    <property type="protein sequence ID" value="BAY54451.1"/>
    <property type="molecule type" value="Genomic_DNA"/>
</dbReference>
<gene>
    <name evidence="1" type="ORF">NIES2135_12680</name>
</gene>
<protein>
    <submittedName>
        <fullName evidence="1">Transport-associated protein</fullName>
    </submittedName>
</protein>
<name>A0A1Z4JCJ3_LEPBY</name>
<sequence length="90" mass="9774">MTSSLLSKIPPERVGLTGEYDHSGLAKRVLQAFQAEFSSEELEGVRVTQRGKIVVLLGSVADDHMLARLVWIALRAEGAIGVETTGIRLK</sequence>
<evidence type="ECO:0000313" key="2">
    <source>
        <dbReference type="Proteomes" id="UP000217895"/>
    </source>
</evidence>
<organism evidence="1 2">
    <name type="scientific">Leptolyngbya boryana NIES-2135</name>
    <dbReference type="NCBI Taxonomy" id="1973484"/>
    <lineage>
        <taxon>Bacteria</taxon>
        <taxon>Bacillati</taxon>
        <taxon>Cyanobacteriota</taxon>
        <taxon>Cyanophyceae</taxon>
        <taxon>Leptolyngbyales</taxon>
        <taxon>Leptolyngbyaceae</taxon>
        <taxon>Leptolyngbya group</taxon>
        <taxon>Leptolyngbya</taxon>
    </lineage>
</organism>
<keyword evidence="2" id="KW-1185">Reference proteome</keyword>
<evidence type="ECO:0000313" key="1">
    <source>
        <dbReference type="EMBL" id="BAY54451.1"/>
    </source>
</evidence>
<reference evidence="1 2" key="1">
    <citation type="submission" date="2017-06" db="EMBL/GenBank/DDBJ databases">
        <title>Genome sequencing of cyanobaciteial culture collection at National Institute for Environmental Studies (NIES).</title>
        <authorList>
            <person name="Hirose Y."/>
            <person name="Shimura Y."/>
            <person name="Fujisawa T."/>
            <person name="Nakamura Y."/>
            <person name="Kawachi M."/>
        </authorList>
    </citation>
    <scope>NUCLEOTIDE SEQUENCE [LARGE SCALE GENOMIC DNA]</scope>
    <source>
        <strain evidence="1 2">NIES-2135</strain>
    </source>
</reference>
<dbReference type="AlphaFoldDB" id="A0A1Z4JCJ3"/>
<dbReference type="Proteomes" id="UP000217895">
    <property type="component" value="Chromosome"/>
</dbReference>
<accession>A0A1Z4JCJ3</accession>